<keyword evidence="1" id="KW-1003">Cell membrane</keyword>
<keyword evidence="1 3" id="KW-0472">Membrane</keyword>
<comment type="similarity">
    <text evidence="1">Belongs to the peptidase U4 family.</text>
</comment>
<keyword evidence="1" id="KW-0064">Aspartyl protease</keyword>
<evidence type="ECO:0000313" key="4">
    <source>
        <dbReference type="EMBL" id="SDG13528.1"/>
    </source>
</evidence>
<dbReference type="GO" id="GO:0006508">
    <property type="term" value="P:proteolysis"/>
    <property type="evidence" value="ECO:0007669"/>
    <property type="project" value="UniProtKB-KW"/>
</dbReference>
<feature type="transmembrane region" description="Helical" evidence="3">
    <location>
        <begin position="124"/>
        <end position="144"/>
    </location>
</feature>
<keyword evidence="1" id="KW-0378">Hydrolase</keyword>
<dbReference type="PIRSF" id="PIRSF018571">
    <property type="entry name" value="SpoIIGA"/>
    <property type="match status" value="1"/>
</dbReference>
<feature type="transmembrane region" description="Helical" evidence="3">
    <location>
        <begin position="6"/>
        <end position="30"/>
    </location>
</feature>
<gene>
    <name evidence="4" type="ORF">SAMN05443529_101176</name>
</gene>
<dbReference type="STRING" id="1121419.SAMN05443529_101176"/>
<dbReference type="EC" id="3.4.23.-" evidence="1"/>
<feature type="transmembrane region" description="Helical" evidence="3">
    <location>
        <begin position="92"/>
        <end position="112"/>
    </location>
</feature>
<dbReference type="GO" id="GO:0005886">
    <property type="term" value="C:plasma membrane"/>
    <property type="evidence" value="ECO:0007669"/>
    <property type="project" value="UniProtKB-SubCell"/>
</dbReference>
<feature type="transmembrane region" description="Helical" evidence="3">
    <location>
        <begin position="66"/>
        <end position="85"/>
    </location>
</feature>
<keyword evidence="1" id="KW-0645">Protease</keyword>
<comment type="function">
    <text evidence="1">Probable aspartic protease that is responsible for the proteolytic cleavage of the RNA polymerase sigma E factor (SigE/spoIIGB) to yield the active peptide in the mother cell during sporulation. Responds to a signal from the forespore that is triggered by the extracellular signal protein SpoIIR.</text>
</comment>
<organism evidence="4 5">
    <name type="scientific">Desulfosporosinus hippei DSM 8344</name>
    <dbReference type="NCBI Taxonomy" id="1121419"/>
    <lineage>
        <taxon>Bacteria</taxon>
        <taxon>Bacillati</taxon>
        <taxon>Bacillota</taxon>
        <taxon>Clostridia</taxon>
        <taxon>Eubacteriales</taxon>
        <taxon>Desulfitobacteriaceae</taxon>
        <taxon>Desulfosporosinus</taxon>
    </lineage>
</organism>
<dbReference type="GO" id="GO:0004190">
    <property type="term" value="F:aspartic-type endopeptidase activity"/>
    <property type="evidence" value="ECO:0007669"/>
    <property type="project" value="UniProtKB-KW"/>
</dbReference>
<accession>A0A1G7RRT3</accession>
<sequence length="308" mass="34951">MYQISIAQTYLDLAILINGGMDTILLVLLGRLLKLPIRLSRISMAVLLGEIPVVVAYYSLPPWTLFIKWLIPFLMVFVAFPTTRLNAFLKEIVGFWLLSAGLGGFVYASWGWAQFDGGVNKERLILVINRVWILPLGALMWWLLQRLWQRWQEKKSFIGRNIFDLEINFGGDEQGVIQIKALLDTGNHLRDPLTGYPVILLEEEVAASAMPENIKAFLDIPWKDYADPWPLLWKVNPELVKRLVFIPFQTIDNKSWLLGIRPDSVTCFGAEGTQQIHATVALVRQVLSSEGEYQALLHPEHVQKGGDG</sequence>
<dbReference type="InterPro" id="IPR005081">
    <property type="entry name" value="SpoIIGA"/>
</dbReference>
<dbReference type="GO" id="GO:0030435">
    <property type="term" value="P:sporulation resulting in formation of a cellular spore"/>
    <property type="evidence" value="ECO:0007669"/>
    <property type="project" value="UniProtKB-KW"/>
</dbReference>
<keyword evidence="3" id="KW-0812">Transmembrane</keyword>
<evidence type="ECO:0000256" key="3">
    <source>
        <dbReference type="SAM" id="Phobius"/>
    </source>
</evidence>
<dbReference type="RefSeq" id="WP_092328702.1">
    <property type="nucleotide sequence ID" value="NZ_FNCP01000001.1"/>
</dbReference>
<dbReference type="GO" id="GO:0030436">
    <property type="term" value="P:asexual sporulation"/>
    <property type="evidence" value="ECO:0007669"/>
    <property type="project" value="InterPro"/>
</dbReference>
<dbReference type="AlphaFoldDB" id="A0A1G7RRT3"/>
<dbReference type="Proteomes" id="UP000198656">
    <property type="component" value="Unassembled WGS sequence"/>
</dbReference>
<dbReference type="OrthoDB" id="2690199at2"/>
<name>A0A1G7RRT3_9FIRM</name>
<dbReference type="Pfam" id="PF03419">
    <property type="entry name" value="Peptidase_U4"/>
    <property type="match status" value="1"/>
</dbReference>
<comment type="subcellular location">
    <subcellularLocation>
        <location evidence="1">Cell membrane</location>
    </subcellularLocation>
</comment>
<keyword evidence="5" id="KW-1185">Reference proteome</keyword>
<dbReference type="EMBL" id="FNCP01000001">
    <property type="protein sequence ID" value="SDG13528.1"/>
    <property type="molecule type" value="Genomic_DNA"/>
</dbReference>
<evidence type="ECO:0000256" key="2">
    <source>
        <dbReference type="PIRSR" id="PIRSR018571-1"/>
    </source>
</evidence>
<proteinExistence type="inferred from homology"/>
<feature type="active site" evidence="2">
    <location>
        <position position="184"/>
    </location>
</feature>
<protein>
    <recommendedName>
        <fullName evidence="1">Sporulation sigma-E factor-processing peptidase</fullName>
        <ecNumber evidence="1">3.4.23.-</ecNumber>
    </recommendedName>
    <alternativeName>
        <fullName evidence="1">Membrane-associated aspartic protease</fullName>
    </alternativeName>
    <alternativeName>
        <fullName evidence="1">Stage II sporulation protein GA</fullName>
    </alternativeName>
</protein>
<reference evidence="5" key="1">
    <citation type="submission" date="2016-10" db="EMBL/GenBank/DDBJ databases">
        <authorList>
            <person name="Varghese N."/>
            <person name="Submissions S."/>
        </authorList>
    </citation>
    <scope>NUCLEOTIDE SEQUENCE [LARGE SCALE GENOMIC DNA]</scope>
    <source>
        <strain evidence="5">DSM 8344</strain>
    </source>
</reference>
<evidence type="ECO:0000313" key="5">
    <source>
        <dbReference type="Proteomes" id="UP000198656"/>
    </source>
</evidence>
<keyword evidence="3" id="KW-1133">Transmembrane helix</keyword>
<evidence type="ECO:0000256" key="1">
    <source>
        <dbReference type="PIRNR" id="PIRNR018571"/>
    </source>
</evidence>
<feature type="transmembrane region" description="Helical" evidence="3">
    <location>
        <begin position="42"/>
        <end position="60"/>
    </location>
</feature>
<keyword evidence="1" id="KW-0749">Sporulation</keyword>